<accession>A0A9D4X615</accession>
<dbReference type="InterPro" id="IPR011333">
    <property type="entry name" value="SKP1/BTB/POZ_sf"/>
</dbReference>
<organism evidence="5 6">
    <name type="scientific">Pisum sativum</name>
    <name type="common">Garden pea</name>
    <name type="synonym">Lathyrus oleraceus</name>
    <dbReference type="NCBI Taxonomy" id="3888"/>
    <lineage>
        <taxon>Eukaryota</taxon>
        <taxon>Viridiplantae</taxon>
        <taxon>Streptophyta</taxon>
        <taxon>Embryophyta</taxon>
        <taxon>Tracheophyta</taxon>
        <taxon>Spermatophyta</taxon>
        <taxon>Magnoliopsida</taxon>
        <taxon>eudicotyledons</taxon>
        <taxon>Gunneridae</taxon>
        <taxon>Pentapetalae</taxon>
        <taxon>rosids</taxon>
        <taxon>fabids</taxon>
        <taxon>Fabales</taxon>
        <taxon>Fabaceae</taxon>
        <taxon>Papilionoideae</taxon>
        <taxon>50 kb inversion clade</taxon>
        <taxon>NPAAA clade</taxon>
        <taxon>Hologalegina</taxon>
        <taxon>IRL clade</taxon>
        <taxon>Fabeae</taxon>
        <taxon>Lathyrus</taxon>
    </lineage>
</organism>
<evidence type="ECO:0000313" key="5">
    <source>
        <dbReference type="EMBL" id="KAI5414408.1"/>
    </source>
</evidence>
<name>A0A9D4X615_PEA</name>
<feature type="domain" description="NPH3" evidence="4">
    <location>
        <begin position="199"/>
        <end position="476"/>
    </location>
</feature>
<keyword evidence="6" id="KW-1185">Reference proteome</keyword>
<evidence type="ECO:0000259" key="4">
    <source>
        <dbReference type="PROSITE" id="PS51649"/>
    </source>
</evidence>
<dbReference type="AlphaFoldDB" id="A0A9D4X615"/>
<feature type="domain" description="NPH3" evidence="4">
    <location>
        <begin position="593"/>
        <end position="778"/>
    </location>
</feature>
<comment type="similarity">
    <text evidence="3">Belongs to the NPH3 family.</text>
</comment>
<reference evidence="5 6" key="1">
    <citation type="journal article" date="2022" name="Nat. Genet.">
        <title>Improved pea reference genome and pan-genome highlight genomic features and evolutionary characteristics.</title>
        <authorList>
            <person name="Yang T."/>
            <person name="Liu R."/>
            <person name="Luo Y."/>
            <person name="Hu S."/>
            <person name="Wang D."/>
            <person name="Wang C."/>
            <person name="Pandey M.K."/>
            <person name="Ge S."/>
            <person name="Xu Q."/>
            <person name="Li N."/>
            <person name="Li G."/>
            <person name="Huang Y."/>
            <person name="Saxena R.K."/>
            <person name="Ji Y."/>
            <person name="Li M."/>
            <person name="Yan X."/>
            <person name="He Y."/>
            <person name="Liu Y."/>
            <person name="Wang X."/>
            <person name="Xiang C."/>
            <person name="Varshney R.K."/>
            <person name="Ding H."/>
            <person name="Gao S."/>
            <person name="Zong X."/>
        </authorList>
    </citation>
    <scope>NUCLEOTIDE SEQUENCE [LARGE SCALE GENOMIC DNA]</scope>
    <source>
        <strain evidence="5 6">cv. Zhongwan 6</strain>
    </source>
</reference>
<dbReference type="InterPro" id="IPR043454">
    <property type="entry name" value="NPH3/RPT2-like"/>
</dbReference>
<evidence type="ECO:0000256" key="1">
    <source>
        <dbReference type="ARBA" id="ARBA00004906"/>
    </source>
</evidence>
<dbReference type="EMBL" id="JAMSHJ010000004">
    <property type="protein sequence ID" value="KAI5414408.1"/>
    <property type="molecule type" value="Genomic_DNA"/>
</dbReference>
<comment type="pathway">
    <text evidence="1">Protein modification; protein ubiquitination.</text>
</comment>
<comment type="caution">
    <text evidence="5">The sequence shown here is derived from an EMBL/GenBank/DDBJ whole genome shotgun (WGS) entry which is preliminary data.</text>
</comment>
<dbReference type="SUPFAM" id="SSF54695">
    <property type="entry name" value="POZ domain"/>
    <property type="match status" value="1"/>
</dbReference>
<gene>
    <name evidence="5" type="ORF">KIW84_040059</name>
</gene>
<sequence length="807" mass="92839">MKFMKLGTKSDSFYTEQSTRTLTSDIPPDIVIQINEATFLLHKDALLPKCGLLQRLCDESIDSESVNMELHDIPGGKEAFEICSKFCYGISIEISARNFIPSYSASKFLIMNDSVSKGNFEGKLEVFFNSFILESWKDSIATLRTTVTLPEWSENLGIIRKCIDSIIEKILVPSHEVNWSFTYSRPGYIKKQHHQVPKDWWTEDVSDLDIDIFRCLIMIIQSTYVHPPQLIGEALHVYACRWLPDIRKLNKSSDISASQTEESKVKNRKILETIVSMIPIDKGSVLVGFLFRLLGISIHLNASSFVKTELIRRASLQFEETTLSDLIYLSKSSSDRYYYDIDIVLTMLESFLKHWKRMSPSVMDNNYSLKSIRNVAKLIDSYLQVVAEDDKMQVSKFVSLAETVPCIARVDHDDLYKAIDIYLKDALLPKCGLLQRLCDESIDSESVNMELHDIPGGKEAFEICSKFCYGISIEISARNFIPSYSASKFLIMNDFVTKGNFEGKLEVFFNSFILESWKDSIATLWTTITLPEWFENLGIVRKCIDSIIEKILVPSHEVNWSFTYSRPGYIKKQHHQVPKDWWTEDVSGLDIDIFRLLGISIHLNVSSFVKTELIRRASLQFEETTLSDLLYLSKSSSDRYYYDIDIVLTVLESFLKHWKRMSLSVMDNNYSLKSIRNFAKLIDSYLQVVAEDDKMQVSKFVSLAETVPCIARVDHNDLYKAINIYLKVHLDMCKVDKKKLCGILDCQKLTTEICHQAVKNELLPLRTVVQLLYFEQEKLSMANTTQIMDGNLALELEKKMRIRGREI</sequence>
<evidence type="ECO:0000256" key="2">
    <source>
        <dbReference type="ARBA" id="ARBA00022786"/>
    </source>
</evidence>
<protein>
    <recommendedName>
        <fullName evidence="4">NPH3 domain-containing protein</fullName>
    </recommendedName>
</protein>
<dbReference type="InterPro" id="IPR027356">
    <property type="entry name" value="NPH3_dom"/>
</dbReference>
<dbReference type="Proteomes" id="UP001058974">
    <property type="component" value="Chromosome 4"/>
</dbReference>
<dbReference type="PROSITE" id="PS51649">
    <property type="entry name" value="NPH3"/>
    <property type="match status" value="2"/>
</dbReference>
<dbReference type="Gramene" id="Psat04G0005900-T1">
    <property type="protein sequence ID" value="KAI5414408.1"/>
    <property type="gene ID" value="KIW84_040059"/>
</dbReference>
<keyword evidence="2" id="KW-0833">Ubl conjugation pathway</keyword>
<dbReference type="Pfam" id="PF03000">
    <property type="entry name" value="NPH3"/>
    <property type="match status" value="2"/>
</dbReference>
<evidence type="ECO:0000256" key="3">
    <source>
        <dbReference type="PROSITE-ProRule" id="PRU00982"/>
    </source>
</evidence>
<dbReference type="Gene3D" id="3.30.710.10">
    <property type="entry name" value="Potassium Channel Kv1.1, Chain A"/>
    <property type="match status" value="1"/>
</dbReference>
<evidence type="ECO:0000313" key="6">
    <source>
        <dbReference type="Proteomes" id="UP001058974"/>
    </source>
</evidence>
<dbReference type="PANTHER" id="PTHR32370">
    <property type="entry name" value="OS12G0117600 PROTEIN"/>
    <property type="match status" value="1"/>
</dbReference>
<proteinExistence type="inferred from homology"/>